<evidence type="ECO:0000313" key="4">
    <source>
        <dbReference type="EMBL" id="MCS4555657.1"/>
    </source>
</evidence>
<dbReference type="PANTHER" id="PTHR43248:SF2">
    <property type="entry name" value="PROLYL AMINOPEPTIDASE"/>
    <property type="match status" value="1"/>
</dbReference>
<organism evidence="4 5">
    <name type="scientific">Shewanella electrica</name>
    <dbReference type="NCBI Taxonomy" id="515560"/>
    <lineage>
        <taxon>Bacteria</taxon>
        <taxon>Pseudomonadati</taxon>
        <taxon>Pseudomonadota</taxon>
        <taxon>Gammaproteobacteria</taxon>
        <taxon>Alteromonadales</taxon>
        <taxon>Shewanellaceae</taxon>
        <taxon>Shewanella</taxon>
    </lineage>
</organism>
<dbReference type="GO" id="GO:0016787">
    <property type="term" value="F:hydrolase activity"/>
    <property type="evidence" value="ECO:0007669"/>
    <property type="project" value="UniProtKB-KW"/>
</dbReference>
<evidence type="ECO:0000256" key="2">
    <source>
        <dbReference type="ARBA" id="ARBA00022801"/>
    </source>
</evidence>
<dbReference type="Gene3D" id="3.40.50.1820">
    <property type="entry name" value="alpha/beta hydrolase"/>
    <property type="match status" value="1"/>
</dbReference>
<evidence type="ECO:0000313" key="5">
    <source>
        <dbReference type="Proteomes" id="UP001201549"/>
    </source>
</evidence>
<reference evidence="5" key="2">
    <citation type="submission" date="2023-07" db="EMBL/GenBank/DDBJ databases">
        <title>Shewanella mangrovi sp. nov., an acetaldehyde- degrading bacterium isolated from mangrove sediment.</title>
        <authorList>
            <person name="Liu Y."/>
        </authorList>
    </citation>
    <scope>NUCLEOTIDE SEQUENCE [LARGE SCALE GENOMIC DNA]</scope>
    <source>
        <strain evidence="5">C32</strain>
    </source>
</reference>
<comment type="similarity">
    <text evidence="1">Belongs to the peptidase S33 family.</text>
</comment>
<reference evidence="4 5" key="1">
    <citation type="submission" date="2022-02" db="EMBL/GenBank/DDBJ databases">
        <authorList>
            <person name="Zhuang L."/>
        </authorList>
    </citation>
    <scope>NUCLEOTIDE SEQUENCE [LARGE SCALE GENOMIC DNA]</scope>
    <source>
        <strain evidence="4 5">C32</strain>
    </source>
</reference>
<name>A0ABT2FH41_9GAMM</name>
<dbReference type="InterPro" id="IPR051601">
    <property type="entry name" value="Serine_prot/Carboxylest_S33"/>
</dbReference>
<accession>A0ABT2FH41</accession>
<sequence>MTALNHIEGAVTLKHTFALPLDYQQPQNTITVFAREMRGLQAGAEQLPFLVYFQGGPGFGAQRPISNSGWLKRALQQYRVLLLDQRGTGLSSPISYASLAHLDSDAQAAYLSHFRADNIVRDAEAIRAQLSPNTPWTVLGQSFGGFCILRYLTDAPAGLKAALITGGIPSINRSADEVYQATFKRVLQKNTDFFHRFSDARALTDNLVNYLRQHDVTLANGDKLTVEMLQLLGINLGMEQGAESVYYLLEQALIDTAAGQTLNPLFLAQFNEMLSYHTNPIYAILHESIYCQQQASNWAAHRVRAGLPEFASDAASVLFTGEMVFPWMFDQITWLKPLKAAAEKLAAKADWPMLYDVNTLQQNTVPVAAAVYSNDMYVERQFSEETAAQIPNLRTWVTSEYEHNGIRMDGEHILDKLLALISGEQLR</sequence>
<dbReference type="InterPro" id="IPR000073">
    <property type="entry name" value="AB_hydrolase_1"/>
</dbReference>
<gene>
    <name evidence="4" type="ORF">L9G74_04345</name>
</gene>
<protein>
    <submittedName>
        <fullName evidence="4">Alpha/beta hydrolase</fullName>
    </submittedName>
</protein>
<dbReference type="InterPro" id="IPR002410">
    <property type="entry name" value="Peptidase_S33"/>
</dbReference>
<proteinExistence type="inferred from homology"/>
<dbReference type="InterPro" id="IPR029058">
    <property type="entry name" value="AB_hydrolase_fold"/>
</dbReference>
<dbReference type="PRINTS" id="PR00793">
    <property type="entry name" value="PROAMNOPTASE"/>
</dbReference>
<evidence type="ECO:0000259" key="3">
    <source>
        <dbReference type="Pfam" id="PF00561"/>
    </source>
</evidence>
<dbReference type="Proteomes" id="UP001201549">
    <property type="component" value="Unassembled WGS sequence"/>
</dbReference>
<evidence type="ECO:0000256" key="1">
    <source>
        <dbReference type="ARBA" id="ARBA00010088"/>
    </source>
</evidence>
<keyword evidence="5" id="KW-1185">Reference proteome</keyword>
<dbReference type="SUPFAM" id="SSF53474">
    <property type="entry name" value="alpha/beta-Hydrolases"/>
    <property type="match status" value="1"/>
</dbReference>
<dbReference type="RefSeq" id="WP_238895049.1">
    <property type="nucleotide sequence ID" value="NZ_JAKOGG010000002.1"/>
</dbReference>
<keyword evidence="2 4" id="KW-0378">Hydrolase</keyword>
<dbReference type="PANTHER" id="PTHR43248">
    <property type="entry name" value="2-SUCCINYL-6-HYDROXY-2,4-CYCLOHEXADIENE-1-CARBOXYLATE SYNTHASE"/>
    <property type="match status" value="1"/>
</dbReference>
<dbReference type="EMBL" id="JAKOGG010000002">
    <property type="protein sequence ID" value="MCS4555657.1"/>
    <property type="molecule type" value="Genomic_DNA"/>
</dbReference>
<feature type="domain" description="AB hydrolase-1" evidence="3">
    <location>
        <begin position="50"/>
        <end position="404"/>
    </location>
</feature>
<comment type="caution">
    <text evidence="4">The sequence shown here is derived from an EMBL/GenBank/DDBJ whole genome shotgun (WGS) entry which is preliminary data.</text>
</comment>
<dbReference type="Pfam" id="PF00561">
    <property type="entry name" value="Abhydrolase_1"/>
    <property type="match status" value="1"/>
</dbReference>